<dbReference type="Gene3D" id="2.60.120.10">
    <property type="entry name" value="Jelly Rolls"/>
    <property type="match status" value="1"/>
</dbReference>
<dbReference type="SMART" id="SM00419">
    <property type="entry name" value="HTH_CRP"/>
    <property type="match status" value="1"/>
</dbReference>
<evidence type="ECO:0000313" key="7">
    <source>
        <dbReference type="Proteomes" id="UP000005365"/>
    </source>
</evidence>
<feature type="domain" description="Cyclic nucleotide-binding" evidence="4">
    <location>
        <begin position="15"/>
        <end position="85"/>
    </location>
</feature>
<dbReference type="InterPro" id="IPR018490">
    <property type="entry name" value="cNMP-bd_dom_sf"/>
</dbReference>
<evidence type="ECO:0000256" key="1">
    <source>
        <dbReference type="ARBA" id="ARBA00023015"/>
    </source>
</evidence>
<dbReference type="PANTHER" id="PTHR24567">
    <property type="entry name" value="CRP FAMILY TRANSCRIPTIONAL REGULATORY PROTEIN"/>
    <property type="match status" value="1"/>
</dbReference>
<dbReference type="PANTHER" id="PTHR24567:SF75">
    <property type="entry name" value="FUMARATE AND NITRATE REDUCTION REGULATORY PROTEIN"/>
    <property type="match status" value="1"/>
</dbReference>
<dbReference type="GO" id="GO:0005829">
    <property type="term" value="C:cytosol"/>
    <property type="evidence" value="ECO:0007669"/>
    <property type="project" value="TreeGrafter"/>
</dbReference>
<dbReference type="CDD" id="cd00092">
    <property type="entry name" value="HTH_CRP"/>
    <property type="match status" value="1"/>
</dbReference>
<dbReference type="eggNOG" id="COG0664">
    <property type="taxonomic scope" value="Bacteria"/>
</dbReference>
<proteinExistence type="predicted"/>
<name>C6MAD2_NEISI</name>
<dbReference type="STRING" id="490.A6J88_13140"/>
<protein>
    <submittedName>
        <fullName evidence="6">Cyclic nucleotide-binding domain protein</fullName>
    </submittedName>
</protein>
<organism evidence="6 7">
    <name type="scientific">Neisseria sicca ATCC 29256</name>
    <dbReference type="NCBI Taxonomy" id="547045"/>
    <lineage>
        <taxon>Bacteria</taxon>
        <taxon>Pseudomonadati</taxon>
        <taxon>Pseudomonadota</taxon>
        <taxon>Betaproteobacteria</taxon>
        <taxon>Neisseriales</taxon>
        <taxon>Neisseriaceae</taxon>
        <taxon>Neisseria</taxon>
    </lineage>
</organism>
<gene>
    <name evidence="6" type="ORF">NEISICOT_03514</name>
</gene>
<keyword evidence="3" id="KW-0804">Transcription</keyword>
<dbReference type="InterPro" id="IPR036390">
    <property type="entry name" value="WH_DNA-bd_sf"/>
</dbReference>
<reference evidence="6" key="1">
    <citation type="submission" date="2009-07" db="EMBL/GenBank/DDBJ databases">
        <authorList>
            <person name="Weinstock G."/>
            <person name="Sodergren E."/>
            <person name="Clifton S."/>
            <person name="Fulton L."/>
            <person name="Fulton B."/>
            <person name="Courtney L."/>
            <person name="Fronick C."/>
            <person name="Harrison M."/>
            <person name="Strong C."/>
            <person name="Farmer C."/>
            <person name="Delahaunty K."/>
            <person name="Markovic C."/>
            <person name="Hall O."/>
            <person name="Minx P."/>
            <person name="Tomlinson C."/>
            <person name="Mitreva M."/>
            <person name="Nelson J."/>
            <person name="Hou S."/>
            <person name="Wollam A."/>
            <person name="Pepin K.H."/>
            <person name="Johnson M."/>
            <person name="Bhonagiri V."/>
            <person name="Nash W.E."/>
            <person name="Warren W."/>
            <person name="Chinwalla A."/>
            <person name="Mardis E.R."/>
            <person name="Wilson R.K."/>
        </authorList>
    </citation>
    <scope>NUCLEOTIDE SEQUENCE [LARGE SCALE GENOMIC DNA]</scope>
    <source>
        <strain evidence="6">ATCC 29256</strain>
    </source>
</reference>
<sequence length="263" mass="29876">MKTLCSSCSLRELCLPVGLLPNEFAQLDAVIRQSRRLKKGEYLFRTGEPFASLFAIRAGFFKTTVASQDGRDQVTGFFMSGELIGMDGICSHVHSCDAVALEDSEVCELPFTHIEELGHNIPSLRSHFFRLMSREIVRDQGVMLLLGNMRAEERLAAFLLNLSQRLYSRGFAANDFILRMSREEIGSYLGLKLETVSRTLSKFHHEGLISVEHKHIKILDSQALKKNGVRLFARHLMDTETIFKQNPRSSEKFSDDLLHKIQL</sequence>
<dbReference type="PRINTS" id="PR00034">
    <property type="entry name" value="HTHCRP"/>
</dbReference>
<dbReference type="Pfam" id="PF00027">
    <property type="entry name" value="cNMP_binding"/>
    <property type="match status" value="1"/>
</dbReference>
<dbReference type="Gene3D" id="1.10.10.10">
    <property type="entry name" value="Winged helix-like DNA-binding domain superfamily/Winged helix DNA-binding domain"/>
    <property type="match status" value="1"/>
</dbReference>
<dbReference type="InterPro" id="IPR014710">
    <property type="entry name" value="RmlC-like_jellyroll"/>
</dbReference>
<evidence type="ECO:0000256" key="2">
    <source>
        <dbReference type="ARBA" id="ARBA00023125"/>
    </source>
</evidence>
<keyword evidence="1" id="KW-0805">Transcription regulation</keyword>
<evidence type="ECO:0000256" key="3">
    <source>
        <dbReference type="ARBA" id="ARBA00023163"/>
    </source>
</evidence>
<dbReference type="InterPro" id="IPR012318">
    <property type="entry name" value="HTH_CRP"/>
</dbReference>
<dbReference type="PROSITE" id="PS50042">
    <property type="entry name" value="CNMP_BINDING_3"/>
    <property type="match status" value="1"/>
</dbReference>
<dbReference type="NCBIfam" id="NF008365">
    <property type="entry name" value="PRK11161.1"/>
    <property type="match status" value="1"/>
</dbReference>
<dbReference type="Pfam" id="PF13545">
    <property type="entry name" value="HTH_Crp_2"/>
    <property type="match status" value="1"/>
</dbReference>
<dbReference type="Proteomes" id="UP000005365">
    <property type="component" value="Unassembled WGS sequence"/>
</dbReference>
<dbReference type="PROSITE" id="PS51063">
    <property type="entry name" value="HTH_CRP_2"/>
    <property type="match status" value="1"/>
</dbReference>
<evidence type="ECO:0000259" key="4">
    <source>
        <dbReference type="PROSITE" id="PS50042"/>
    </source>
</evidence>
<dbReference type="CDD" id="cd00038">
    <property type="entry name" value="CAP_ED"/>
    <property type="match status" value="1"/>
</dbReference>
<accession>C6MAD2</accession>
<dbReference type="SUPFAM" id="SSF46785">
    <property type="entry name" value="Winged helix' DNA-binding domain"/>
    <property type="match status" value="1"/>
</dbReference>
<dbReference type="EMBL" id="ACKO02000038">
    <property type="protein sequence ID" value="EET42736.1"/>
    <property type="molecule type" value="Genomic_DNA"/>
</dbReference>
<comment type="caution">
    <text evidence="6">The sequence shown here is derived from an EMBL/GenBank/DDBJ whole genome shotgun (WGS) entry which is preliminary data.</text>
</comment>
<feature type="domain" description="HTH crp-type" evidence="5">
    <location>
        <begin position="149"/>
        <end position="222"/>
    </location>
</feature>
<dbReference type="InterPro" id="IPR000595">
    <property type="entry name" value="cNMP-bd_dom"/>
</dbReference>
<evidence type="ECO:0000259" key="5">
    <source>
        <dbReference type="PROSITE" id="PS51063"/>
    </source>
</evidence>
<dbReference type="SMART" id="SM00100">
    <property type="entry name" value="cNMP"/>
    <property type="match status" value="1"/>
</dbReference>
<dbReference type="GO" id="GO:0003677">
    <property type="term" value="F:DNA binding"/>
    <property type="evidence" value="ECO:0007669"/>
    <property type="project" value="UniProtKB-KW"/>
</dbReference>
<dbReference type="FunFam" id="2.60.120.10:FF:000004">
    <property type="entry name" value="Fumarate/nitrate reduction transcriptional regulator Fnr"/>
    <property type="match status" value="1"/>
</dbReference>
<dbReference type="GO" id="GO:0003700">
    <property type="term" value="F:DNA-binding transcription factor activity"/>
    <property type="evidence" value="ECO:0007669"/>
    <property type="project" value="TreeGrafter"/>
</dbReference>
<dbReference type="AlphaFoldDB" id="C6MAD2"/>
<dbReference type="InterPro" id="IPR050397">
    <property type="entry name" value="Env_Response_Regulators"/>
</dbReference>
<evidence type="ECO:0000313" key="6">
    <source>
        <dbReference type="EMBL" id="EET42736.1"/>
    </source>
</evidence>
<dbReference type="SUPFAM" id="SSF51206">
    <property type="entry name" value="cAMP-binding domain-like"/>
    <property type="match status" value="1"/>
</dbReference>
<keyword evidence="7" id="KW-1185">Reference proteome</keyword>
<dbReference type="FunFam" id="1.10.10.10:FF:000028">
    <property type="entry name" value="Fumarate/nitrate reduction transcriptional regulator Fnr"/>
    <property type="match status" value="1"/>
</dbReference>
<keyword evidence="2" id="KW-0238">DNA-binding</keyword>
<dbReference type="InterPro" id="IPR036388">
    <property type="entry name" value="WH-like_DNA-bd_sf"/>
</dbReference>